<proteinExistence type="predicted"/>
<evidence type="ECO:0000313" key="1">
    <source>
        <dbReference type="EMBL" id="GFY73296.1"/>
    </source>
</evidence>
<organism evidence="1 2">
    <name type="scientific">Trichonephila inaurata madagascariensis</name>
    <dbReference type="NCBI Taxonomy" id="2747483"/>
    <lineage>
        <taxon>Eukaryota</taxon>
        <taxon>Metazoa</taxon>
        <taxon>Ecdysozoa</taxon>
        <taxon>Arthropoda</taxon>
        <taxon>Chelicerata</taxon>
        <taxon>Arachnida</taxon>
        <taxon>Araneae</taxon>
        <taxon>Araneomorphae</taxon>
        <taxon>Entelegynae</taxon>
        <taxon>Araneoidea</taxon>
        <taxon>Nephilidae</taxon>
        <taxon>Trichonephila</taxon>
        <taxon>Trichonephila inaurata</taxon>
    </lineage>
</organism>
<accession>A0A8X7CMI7</accession>
<evidence type="ECO:0000313" key="2">
    <source>
        <dbReference type="Proteomes" id="UP000886998"/>
    </source>
</evidence>
<dbReference type="EMBL" id="BMAV01019970">
    <property type="protein sequence ID" value="GFY73296.1"/>
    <property type="molecule type" value="Genomic_DNA"/>
</dbReference>
<reference evidence="1" key="1">
    <citation type="submission" date="2020-08" db="EMBL/GenBank/DDBJ databases">
        <title>Multicomponent nature underlies the extraordinary mechanical properties of spider dragline silk.</title>
        <authorList>
            <person name="Kono N."/>
            <person name="Nakamura H."/>
            <person name="Mori M."/>
            <person name="Yoshida Y."/>
            <person name="Ohtoshi R."/>
            <person name="Malay A.D."/>
            <person name="Moran D.A.P."/>
            <person name="Tomita M."/>
            <person name="Numata K."/>
            <person name="Arakawa K."/>
        </authorList>
    </citation>
    <scope>NUCLEOTIDE SEQUENCE</scope>
</reference>
<sequence length="159" mass="17387">MFRVTTTNTFANPSYMPVQNTNTGCHPPISCYGCGNPGFIKSKCSKCSLKKESASVNAIQMFTCLISPVALLDIEDYEAIDTVCTDTGASQSVGGELMFKFLKNRGQKFSEFHLAMCLADGQQSPSLVQKATVQITIGGRTFQIDLFVFCHMQKVTSPF</sequence>
<comment type="caution">
    <text evidence="1">The sequence shown here is derived from an EMBL/GenBank/DDBJ whole genome shotgun (WGS) entry which is preliminary data.</text>
</comment>
<dbReference type="AlphaFoldDB" id="A0A8X7CMI7"/>
<keyword evidence="2" id="KW-1185">Reference proteome</keyword>
<dbReference type="Proteomes" id="UP000886998">
    <property type="component" value="Unassembled WGS sequence"/>
</dbReference>
<name>A0A8X7CMI7_9ARAC</name>
<protein>
    <submittedName>
        <fullName evidence="1">Copia protein</fullName>
    </submittedName>
</protein>
<dbReference type="OrthoDB" id="6449311at2759"/>
<gene>
    <name evidence="1" type="primary">GIP_292</name>
    <name evidence="1" type="ORF">TNIN_428301</name>
</gene>